<keyword evidence="3" id="KW-1185">Reference proteome</keyword>
<comment type="caution">
    <text evidence="2">The sequence shown here is derived from an EMBL/GenBank/DDBJ whole genome shotgun (WGS) entry which is preliminary data.</text>
</comment>
<dbReference type="EMBL" id="CAICTM010001467">
    <property type="protein sequence ID" value="CAB9523897.1"/>
    <property type="molecule type" value="Genomic_DNA"/>
</dbReference>
<dbReference type="AlphaFoldDB" id="A0A9N8ELB9"/>
<sequence length="366" mass="42138">MSMTTLSMKQRFRLGLLGFLFMIAIGQLYKQGVNLTLRAQLFRTDNGNGKNCANSSATSDSTSSSTTSPATQQQLEEEDPTYTLVVVHCKVNMTWLDQVPSDWRIVVYEKCGQDALQDTHQFPNTVVKQHRPINAGPEECNGYFDYMHDYYNDLTTVNVFVHDDALLPFSRYKREEAHTMFETFEPIVNVTQQFVTPQQPFVHLGGRELQEQWGMDNYDGYAMKILWPYFAIPNNNTTTTNNKKLTLPAPPFKVTFKPSAHFAVHKQEILKRPQSTYWAMLQQMRFANSITDSNRGDPYPDARKLCCAMERTLHLFFGQPAILPKRAMATDLLNMTECFLCNIYATVNEDHARDQQQQRKLLLQQQ</sequence>
<accession>A0A9N8ELB9</accession>
<proteinExistence type="predicted"/>
<evidence type="ECO:0000256" key="1">
    <source>
        <dbReference type="SAM" id="MobiDB-lite"/>
    </source>
</evidence>
<protein>
    <submittedName>
        <fullName evidence="2">Uncharacterized protein</fullName>
    </submittedName>
</protein>
<feature type="region of interest" description="Disordered" evidence="1">
    <location>
        <begin position="48"/>
        <end position="76"/>
    </location>
</feature>
<name>A0A9N8ELB9_9STRA</name>
<dbReference type="OrthoDB" id="52192at2759"/>
<dbReference type="InterPro" id="IPR021838">
    <property type="entry name" value="DUF3431"/>
</dbReference>
<dbReference type="Proteomes" id="UP001153069">
    <property type="component" value="Unassembled WGS sequence"/>
</dbReference>
<feature type="compositionally biased region" description="Low complexity" evidence="1">
    <location>
        <begin position="55"/>
        <end position="71"/>
    </location>
</feature>
<evidence type="ECO:0000313" key="2">
    <source>
        <dbReference type="EMBL" id="CAB9523897.1"/>
    </source>
</evidence>
<dbReference type="Pfam" id="PF11913">
    <property type="entry name" value="DUF3431"/>
    <property type="match status" value="1"/>
</dbReference>
<gene>
    <name evidence="2" type="ORF">SEMRO_1469_G275300.1</name>
</gene>
<evidence type="ECO:0000313" key="3">
    <source>
        <dbReference type="Proteomes" id="UP001153069"/>
    </source>
</evidence>
<reference evidence="2" key="1">
    <citation type="submission" date="2020-06" db="EMBL/GenBank/DDBJ databases">
        <authorList>
            <consortium name="Plant Systems Biology data submission"/>
        </authorList>
    </citation>
    <scope>NUCLEOTIDE SEQUENCE</scope>
    <source>
        <strain evidence="2">D6</strain>
    </source>
</reference>
<organism evidence="2 3">
    <name type="scientific">Seminavis robusta</name>
    <dbReference type="NCBI Taxonomy" id="568900"/>
    <lineage>
        <taxon>Eukaryota</taxon>
        <taxon>Sar</taxon>
        <taxon>Stramenopiles</taxon>
        <taxon>Ochrophyta</taxon>
        <taxon>Bacillariophyta</taxon>
        <taxon>Bacillariophyceae</taxon>
        <taxon>Bacillariophycidae</taxon>
        <taxon>Naviculales</taxon>
        <taxon>Naviculaceae</taxon>
        <taxon>Seminavis</taxon>
    </lineage>
</organism>